<accession>U6M4D6</accession>
<feature type="region of interest" description="Disordered" evidence="1">
    <location>
        <begin position="332"/>
        <end position="408"/>
    </location>
</feature>
<dbReference type="GeneID" id="25339525"/>
<proteinExistence type="predicted"/>
<evidence type="ECO:0000313" key="3">
    <source>
        <dbReference type="Proteomes" id="UP000030763"/>
    </source>
</evidence>
<dbReference type="Gene3D" id="3.40.50.790">
    <property type="match status" value="1"/>
</dbReference>
<organism evidence="2 3">
    <name type="scientific">Eimeria maxima</name>
    <name type="common">Coccidian parasite</name>
    <dbReference type="NCBI Taxonomy" id="5804"/>
    <lineage>
        <taxon>Eukaryota</taxon>
        <taxon>Sar</taxon>
        <taxon>Alveolata</taxon>
        <taxon>Apicomplexa</taxon>
        <taxon>Conoidasida</taxon>
        <taxon>Coccidia</taxon>
        <taxon>Eucoccidiorida</taxon>
        <taxon>Eimeriorina</taxon>
        <taxon>Eimeriidae</taxon>
        <taxon>Eimeria</taxon>
    </lineage>
</organism>
<reference evidence="2" key="2">
    <citation type="submission" date="2013-10" db="EMBL/GenBank/DDBJ databases">
        <authorList>
            <person name="Aslett M."/>
        </authorList>
    </citation>
    <scope>NUCLEOTIDE SEQUENCE [LARGE SCALE GENOMIC DNA]</scope>
    <source>
        <strain evidence="2">Weybridge</strain>
    </source>
</reference>
<dbReference type="InterPro" id="IPR023674">
    <property type="entry name" value="Ribosomal_uL1-like"/>
</dbReference>
<dbReference type="OrthoDB" id="10251727at2759"/>
<dbReference type="Pfam" id="PF00687">
    <property type="entry name" value="Ribosomal_L1"/>
    <property type="match status" value="1"/>
</dbReference>
<name>U6M4D6_EIMMA</name>
<dbReference type="OMA" id="WSDEDAN"/>
<sequence>MIKLKRKKGEKFPAEAPSGVPSPASGGSAKRHRAPSEAVSRDLPFKKKAKASSASSLASQSKESPAASSSAAPDKIDLVGGSVDCGGLRRAICALCRHVQKQQKNEDFQDLLGGSGGPTVCLMFSLQNIPAGQRIYPHLIELPFSPQDASGEVCLIVRDPQRKWKDLVAAAQPSLSFVSRVISYRKLQKKFPQFADKRNLCSSFDLFMVDTTVKEKVYNTLGKAFFSTNKLPLPIRMGPSTLEREVLKAHKSTPLVIKRGPSLAIRIGRALGAPEQLCANAEAAIRGVSEFFQQNHKWKNTITTIHVQATNTPALPVYVHPKYAQAAEYYAKNKPPSADPSTGEEEAEKNKHATQDNAKYMHQVADTRKIKRGKEPDTPHKHKGGDKSAKHTGAPAKEKKAKHGANSK</sequence>
<dbReference type="AlphaFoldDB" id="U6M4D6"/>
<feature type="compositionally biased region" description="Low complexity" evidence="1">
    <location>
        <begin position="51"/>
        <end position="72"/>
    </location>
</feature>
<dbReference type="EMBL" id="HG720068">
    <property type="protein sequence ID" value="CDJ59062.1"/>
    <property type="molecule type" value="Genomic_DNA"/>
</dbReference>
<dbReference type="SUPFAM" id="SSF56808">
    <property type="entry name" value="Ribosomal protein L1"/>
    <property type="match status" value="1"/>
</dbReference>
<gene>
    <name evidence="2" type="ORF">EMWEY_00055390</name>
</gene>
<feature type="compositionally biased region" description="Basic residues" evidence="1">
    <location>
        <begin position="399"/>
        <end position="408"/>
    </location>
</feature>
<keyword evidence="3" id="KW-1185">Reference proteome</keyword>
<dbReference type="CDD" id="cd00403">
    <property type="entry name" value="Ribosomal_L1"/>
    <property type="match status" value="1"/>
</dbReference>
<feature type="compositionally biased region" description="Low complexity" evidence="1">
    <location>
        <begin position="14"/>
        <end position="28"/>
    </location>
</feature>
<dbReference type="InterPro" id="IPR028364">
    <property type="entry name" value="Ribosomal_uL1/biogenesis"/>
</dbReference>
<evidence type="ECO:0000313" key="2">
    <source>
        <dbReference type="EMBL" id="CDJ59062.1"/>
    </source>
</evidence>
<evidence type="ECO:0000256" key="1">
    <source>
        <dbReference type="SAM" id="MobiDB-lite"/>
    </source>
</evidence>
<dbReference type="VEuPathDB" id="ToxoDB:EMWEY_00055390"/>
<dbReference type="InterPro" id="IPR016095">
    <property type="entry name" value="Ribosomal_uL1_3-a/b-sand"/>
</dbReference>
<dbReference type="Gene3D" id="3.30.190.20">
    <property type="match status" value="1"/>
</dbReference>
<feature type="compositionally biased region" description="Basic and acidic residues" evidence="1">
    <location>
        <begin position="365"/>
        <end position="389"/>
    </location>
</feature>
<dbReference type="Proteomes" id="UP000030763">
    <property type="component" value="Unassembled WGS sequence"/>
</dbReference>
<protein>
    <submittedName>
        <fullName evidence="2">Uncharacterized protein</fullName>
    </submittedName>
</protein>
<dbReference type="RefSeq" id="XP_013335710.1">
    <property type="nucleotide sequence ID" value="XM_013480256.1"/>
</dbReference>
<reference evidence="2" key="1">
    <citation type="submission" date="2013-10" db="EMBL/GenBank/DDBJ databases">
        <title>Genomic analysis of the causative agents of coccidiosis in chickens.</title>
        <authorList>
            <person name="Reid A.J."/>
            <person name="Blake D."/>
            <person name="Billington K."/>
            <person name="Browne H."/>
            <person name="Dunn M."/>
            <person name="Hung S."/>
            <person name="Kawahara F."/>
            <person name="Miranda-Saavedra D."/>
            <person name="Mourier T."/>
            <person name="Nagra H."/>
            <person name="Otto T.D."/>
            <person name="Rawlings N."/>
            <person name="Sanchez A."/>
            <person name="Sanders M."/>
            <person name="Subramaniam C."/>
            <person name="Tay Y."/>
            <person name="Dear P."/>
            <person name="Doerig C."/>
            <person name="Gruber A."/>
            <person name="Parkinson J."/>
            <person name="Shirley M."/>
            <person name="Wan K.L."/>
            <person name="Berriman M."/>
            <person name="Tomley F."/>
            <person name="Pain A."/>
        </authorList>
    </citation>
    <scope>NUCLEOTIDE SEQUENCE [LARGE SCALE GENOMIC DNA]</scope>
    <source>
        <strain evidence="2">Weybridge</strain>
    </source>
</reference>
<feature type="region of interest" description="Disordered" evidence="1">
    <location>
        <begin position="1"/>
        <end position="73"/>
    </location>
</feature>